<evidence type="ECO:0008006" key="11">
    <source>
        <dbReference type="Google" id="ProtNLM"/>
    </source>
</evidence>
<keyword evidence="7 8" id="KW-0472">Membrane</keyword>
<evidence type="ECO:0000313" key="10">
    <source>
        <dbReference type="Proteomes" id="UP000631300"/>
    </source>
</evidence>
<proteinExistence type="predicted"/>
<evidence type="ECO:0000256" key="3">
    <source>
        <dbReference type="ARBA" id="ARBA00022670"/>
    </source>
</evidence>
<evidence type="ECO:0000256" key="6">
    <source>
        <dbReference type="ARBA" id="ARBA00022989"/>
    </source>
</evidence>
<dbReference type="GO" id="GO:0005886">
    <property type="term" value="C:plasma membrane"/>
    <property type="evidence" value="ECO:0007669"/>
    <property type="project" value="UniProtKB-SubCell"/>
</dbReference>
<organism evidence="9 10">
    <name type="scientific">Alteromonas halophila</name>
    <dbReference type="NCBI Taxonomy" id="516698"/>
    <lineage>
        <taxon>Bacteria</taxon>
        <taxon>Pseudomonadati</taxon>
        <taxon>Pseudomonadota</taxon>
        <taxon>Gammaproteobacteria</taxon>
        <taxon>Alteromonadales</taxon>
        <taxon>Alteromonadaceae</taxon>
        <taxon>Alteromonas/Salinimonas group</taxon>
        <taxon>Alteromonas</taxon>
    </lineage>
</organism>
<dbReference type="Pfam" id="PF09721">
    <property type="entry name" value="Exosortase_EpsH"/>
    <property type="match status" value="1"/>
</dbReference>
<keyword evidence="4 8" id="KW-0812">Transmembrane</keyword>
<reference evidence="9" key="1">
    <citation type="journal article" date="2014" name="Int. J. Syst. Evol. Microbiol.">
        <title>Complete genome sequence of Corynebacterium casei LMG S-19264T (=DSM 44701T), isolated from a smear-ripened cheese.</title>
        <authorList>
            <consortium name="US DOE Joint Genome Institute (JGI-PGF)"/>
            <person name="Walter F."/>
            <person name="Albersmeier A."/>
            <person name="Kalinowski J."/>
            <person name="Ruckert C."/>
        </authorList>
    </citation>
    <scope>NUCLEOTIDE SEQUENCE</scope>
    <source>
        <strain evidence="9">KCTC 22164</strain>
    </source>
</reference>
<keyword evidence="2" id="KW-1003">Cell membrane</keyword>
<evidence type="ECO:0000256" key="4">
    <source>
        <dbReference type="ARBA" id="ARBA00022692"/>
    </source>
</evidence>
<protein>
    <recommendedName>
        <fullName evidence="11">Exosortase/archaeosortase family protein</fullName>
    </recommendedName>
</protein>
<keyword evidence="5" id="KW-0378">Hydrolase</keyword>
<reference evidence="9" key="2">
    <citation type="submission" date="2020-09" db="EMBL/GenBank/DDBJ databases">
        <authorList>
            <person name="Sun Q."/>
            <person name="Kim S."/>
        </authorList>
    </citation>
    <scope>NUCLEOTIDE SEQUENCE</scope>
    <source>
        <strain evidence="9">KCTC 22164</strain>
    </source>
</reference>
<evidence type="ECO:0000256" key="2">
    <source>
        <dbReference type="ARBA" id="ARBA00022475"/>
    </source>
</evidence>
<dbReference type="AlphaFoldDB" id="A0A918JM77"/>
<feature type="transmembrane region" description="Helical" evidence="8">
    <location>
        <begin position="75"/>
        <end position="101"/>
    </location>
</feature>
<evidence type="ECO:0000256" key="8">
    <source>
        <dbReference type="SAM" id="Phobius"/>
    </source>
</evidence>
<feature type="transmembrane region" description="Helical" evidence="8">
    <location>
        <begin position="151"/>
        <end position="169"/>
    </location>
</feature>
<dbReference type="GO" id="GO:0006508">
    <property type="term" value="P:proteolysis"/>
    <property type="evidence" value="ECO:0007669"/>
    <property type="project" value="UniProtKB-KW"/>
</dbReference>
<evidence type="ECO:0000256" key="7">
    <source>
        <dbReference type="ARBA" id="ARBA00023136"/>
    </source>
</evidence>
<evidence type="ECO:0000256" key="5">
    <source>
        <dbReference type="ARBA" id="ARBA00022801"/>
    </source>
</evidence>
<dbReference type="NCBIfam" id="TIGR02602">
    <property type="entry name" value="8TM_EpsH"/>
    <property type="match status" value="1"/>
</dbReference>
<dbReference type="InterPro" id="IPR026392">
    <property type="entry name" value="Exo/Archaeosortase_dom"/>
</dbReference>
<dbReference type="NCBIfam" id="TIGR04178">
    <property type="entry name" value="exo_archaeo"/>
    <property type="match status" value="1"/>
</dbReference>
<evidence type="ECO:0000313" key="9">
    <source>
        <dbReference type="EMBL" id="GGW86894.1"/>
    </source>
</evidence>
<sequence>MLSSLLQTLSVLVVSNIMGLTGIPVYVESVFVQIPSGTFEIADGCSGLRYMIVSLAISSIYIFMFIRSTSSAIKLVLLSILGALVTNWVRIAALIVIGHITEMQSSLMEDHNMFGWYLYIPFMFIFYYVANRLSDKDAGSAPATAVREDGIAGVKLYAGLAGIVLFMGLSGTTLSHEVSESSVTSLPLAVQPQIYYASEVEQTTASVNGNEYQKLSYYFDGKTLDGKPSYYENQLLPDDWQVEQRTISDGYVQLLLINPRDGQYAQALYQYRFAGNTYARLGALKRARIQRALLSSAKTQIDWLWRLCSAQCKDSLAPE</sequence>
<keyword evidence="6 8" id="KW-1133">Transmembrane helix</keyword>
<gene>
    <name evidence="9" type="ORF">GCM10007391_20830</name>
</gene>
<name>A0A918JM77_9ALTE</name>
<dbReference type="InterPro" id="IPR019127">
    <property type="entry name" value="Exosortase"/>
</dbReference>
<dbReference type="Proteomes" id="UP000631300">
    <property type="component" value="Unassembled WGS sequence"/>
</dbReference>
<comment type="subcellular location">
    <subcellularLocation>
        <location evidence="1">Cell membrane</location>
        <topology evidence="1">Multi-pass membrane protein</topology>
    </subcellularLocation>
</comment>
<feature type="transmembrane region" description="Helical" evidence="8">
    <location>
        <begin position="113"/>
        <end position="130"/>
    </location>
</feature>
<dbReference type="GO" id="GO:0008233">
    <property type="term" value="F:peptidase activity"/>
    <property type="evidence" value="ECO:0007669"/>
    <property type="project" value="UniProtKB-KW"/>
</dbReference>
<evidence type="ECO:0000256" key="1">
    <source>
        <dbReference type="ARBA" id="ARBA00004651"/>
    </source>
</evidence>
<keyword evidence="3" id="KW-0645">Protease</keyword>
<dbReference type="EMBL" id="BMXP01000004">
    <property type="protein sequence ID" value="GGW86894.1"/>
    <property type="molecule type" value="Genomic_DNA"/>
</dbReference>
<keyword evidence="10" id="KW-1185">Reference proteome</keyword>
<dbReference type="InterPro" id="IPR013426">
    <property type="entry name" value="EpsH-like"/>
</dbReference>
<accession>A0A918JM77</accession>
<feature type="transmembrane region" description="Helical" evidence="8">
    <location>
        <begin position="47"/>
        <end position="66"/>
    </location>
</feature>
<feature type="transmembrane region" description="Helical" evidence="8">
    <location>
        <begin position="9"/>
        <end position="27"/>
    </location>
</feature>
<comment type="caution">
    <text evidence="9">The sequence shown here is derived from an EMBL/GenBank/DDBJ whole genome shotgun (WGS) entry which is preliminary data.</text>
</comment>